<feature type="transmembrane region" description="Helical" evidence="1">
    <location>
        <begin position="12"/>
        <end position="34"/>
    </location>
</feature>
<protein>
    <submittedName>
        <fullName evidence="2">Uncharacterized protein</fullName>
    </submittedName>
</protein>
<dbReference type="Proteomes" id="UP000032141">
    <property type="component" value="Chromosome C3"/>
</dbReference>
<keyword evidence="1" id="KW-1133">Transmembrane helix</keyword>
<keyword evidence="1" id="KW-0472">Membrane</keyword>
<evidence type="ECO:0000313" key="2">
    <source>
        <dbReference type="EnsemblPlants" id="Bo3g147620.1"/>
    </source>
</evidence>
<dbReference type="AlphaFoldDB" id="A0A0D3BJ05"/>
<evidence type="ECO:0000313" key="3">
    <source>
        <dbReference type="Proteomes" id="UP000032141"/>
    </source>
</evidence>
<keyword evidence="3" id="KW-1185">Reference proteome</keyword>
<organism evidence="2 3">
    <name type="scientific">Brassica oleracea var. oleracea</name>
    <dbReference type="NCBI Taxonomy" id="109376"/>
    <lineage>
        <taxon>Eukaryota</taxon>
        <taxon>Viridiplantae</taxon>
        <taxon>Streptophyta</taxon>
        <taxon>Embryophyta</taxon>
        <taxon>Tracheophyta</taxon>
        <taxon>Spermatophyta</taxon>
        <taxon>Magnoliopsida</taxon>
        <taxon>eudicotyledons</taxon>
        <taxon>Gunneridae</taxon>
        <taxon>Pentapetalae</taxon>
        <taxon>rosids</taxon>
        <taxon>malvids</taxon>
        <taxon>Brassicales</taxon>
        <taxon>Brassicaceae</taxon>
        <taxon>Brassiceae</taxon>
        <taxon>Brassica</taxon>
    </lineage>
</organism>
<accession>A0A0D3BJ05</accession>
<dbReference type="HOGENOM" id="CLU_2797468_0_0_1"/>
<reference evidence="2 3" key="1">
    <citation type="journal article" date="2014" name="Genome Biol.">
        <title>Transcriptome and methylome profiling reveals relics of genome dominance in the mesopolyploid Brassica oleracea.</title>
        <authorList>
            <person name="Parkin I.A."/>
            <person name="Koh C."/>
            <person name="Tang H."/>
            <person name="Robinson S.J."/>
            <person name="Kagale S."/>
            <person name="Clarke W.E."/>
            <person name="Town C.D."/>
            <person name="Nixon J."/>
            <person name="Krishnakumar V."/>
            <person name="Bidwell S.L."/>
            <person name="Denoeud F."/>
            <person name="Belcram H."/>
            <person name="Links M.G."/>
            <person name="Just J."/>
            <person name="Clarke C."/>
            <person name="Bender T."/>
            <person name="Huebert T."/>
            <person name="Mason A.S."/>
            <person name="Pires J.C."/>
            <person name="Barker G."/>
            <person name="Moore J."/>
            <person name="Walley P.G."/>
            <person name="Manoli S."/>
            <person name="Batley J."/>
            <person name="Edwards D."/>
            <person name="Nelson M.N."/>
            <person name="Wang X."/>
            <person name="Paterson A.H."/>
            <person name="King G."/>
            <person name="Bancroft I."/>
            <person name="Chalhoub B."/>
            <person name="Sharpe A.G."/>
        </authorList>
    </citation>
    <scope>NUCLEOTIDE SEQUENCE</scope>
    <source>
        <strain evidence="2 3">cv. TO1000</strain>
    </source>
</reference>
<name>A0A0D3BJ05_BRAOL</name>
<reference evidence="2" key="2">
    <citation type="submission" date="2015-03" db="UniProtKB">
        <authorList>
            <consortium name="EnsemblPlants"/>
        </authorList>
    </citation>
    <scope>IDENTIFICATION</scope>
</reference>
<keyword evidence="1" id="KW-0812">Transmembrane</keyword>
<dbReference type="Gramene" id="Bo3g147620.1">
    <property type="protein sequence ID" value="Bo3g147620.1"/>
    <property type="gene ID" value="Bo3g147620"/>
</dbReference>
<evidence type="ECO:0000256" key="1">
    <source>
        <dbReference type="SAM" id="Phobius"/>
    </source>
</evidence>
<sequence length="68" mass="7847">MFQSMNQLRNEAVLSSYPVIHMMLTISFVSNFFLMTRPLSISKICSSIHHIGVYLLIICSFDLCEYLV</sequence>
<proteinExistence type="predicted"/>
<dbReference type="EnsemblPlants" id="Bo3g147620.1">
    <property type="protein sequence ID" value="Bo3g147620.1"/>
    <property type="gene ID" value="Bo3g147620"/>
</dbReference>